<dbReference type="AlphaFoldDB" id="A0A382RSF1"/>
<gene>
    <name evidence="1" type="ORF">METZ01_LOCUS353046</name>
</gene>
<proteinExistence type="predicted"/>
<accession>A0A382RSF1</accession>
<organism evidence="1">
    <name type="scientific">marine metagenome</name>
    <dbReference type="NCBI Taxonomy" id="408172"/>
    <lineage>
        <taxon>unclassified sequences</taxon>
        <taxon>metagenomes</taxon>
        <taxon>ecological metagenomes</taxon>
    </lineage>
</organism>
<dbReference type="EMBL" id="UINC01123608">
    <property type="protein sequence ID" value="SVD00192.1"/>
    <property type="molecule type" value="Genomic_DNA"/>
</dbReference>
<sequence>VPVYDLIVNAGRVFCADTGLDGPGSVAVTGER</sequence>
<evidence type="ECO:0000313" key="1">
    <source>
        <dbReference type="EMBL" id="SVD00192.1"/>
    </source>
</evidence>
<feature type="non-terminal residue" evidence="1">
    <location>
        <position position="32"/>
    </location>
</feature>
<feature type="non-terminal residue" evidence="1">
    <location>
        <position position="1"/>
    </location>
</feature>
<protein>
    <submittedName>
        <fullName evidence="1">Uncharacterized protein</fullName>
    </submittedName>
</protein>
<name>A0A382RSF1_9ZZZZ</name>
<reference evidence="1" key="1">
    <citation type="submission" date="2018-05" db="EMBL/GenBank/DDBJ databases">
        <authorList>
            <person name="Lanie J.A."/>
            <person name="Ng W.-L."/>
            <person name="Kazmierczak K.M."/>
            <person name="Andrzejewski T.M."/>
            <person name="Davidsen T.M."/>
            <person name="Wayne K.J."/>
            <person name="Tettelin H."/>
            <person name="Glass J.I."/>
            <person name="Rusch D."/>
            <person name="Podicherti R."/>
            <person name="Tsui H.-C.T."/>
            <person name="Winkler M.E."/>
        </authorList>
    </citation>
    <scope>NUCLEOTIDE SEQUENCE</scope>
</reference>